<evidence type="ECO:0000259" key="3">
    <source>
        <dbReference type="Pfam" id="PF00082"/>
    </source>
</evidence>
<dbReference type="SUPFAM" id="SSF52743">
    <property type="entry name" value="Subtilisin-like"/>
    <property type="match status" value="1"/>
</dbReference>
<evidence type="ECO:0000256" key="2">
    <source>
        <dbReference type="PROSITE-ProRule" id="PRU01240"/>
    </source>
</evidence>
<dbReference type="Proteomes" id="UP000051373">
    <property type="component" value="Unassembled WGS sequence"/>
</dbReference>
<dbReference type="AlphaFoldDB" id="A0A0S8FUZ4"/>
<dbReference type="Gene3D" id="2.60.40.4070">
    <property type="match status" value="1"/>
</dbReference>
<dbReference type="InterPro" id="IPR036852">
    <property type="entry name" value="Peptidase_S8/S53_dom_sf"/>
</dbReference>
<dbReference type="PROSITE" id="PS51892">
    <property type="entry name" value="SUBTILASE"/>
    <property type="match status" value="1"/>
</dbReference>
<dbReference type="InterPro" id="IPR050131">
    <property type="entry name" value="Peptidase_S8_subtilisin-like"/>
</dbReference>
<dbReference type="STRING" id="1703779.AMJ83_03700"/>
<name>A0A0S8FUZ4_UNCW3</name>
<dbReference type="Gene3D" id="3.40.50.200">
    <property type="entry name" value="Peptidase S8/S53 domain"/>
    <property type="match status" value="1"/>
</dbReference>
<feature type="active site" description="Charge relay system" evidence="2">
    <location>
        <position position="495"/>
    </location>
</feature>
<dbReference type="InterPro" id="IPR000209">
    <property type="entry name" value="Peptidase_S8/S53_dom"/>
</dbReference>
<sequence>MLVILFVLGVMYDYRAPLENKVDPRCYLNDHIRAWVYFTDKGIGTDRYDNAIRAVRKQISEASRERRAVRQGVTDYADIPLYEDYVNEVEARGGLLVTQSKWLNAASFIVARDDIDQIAQLDFVHKIVKVAPFRAPQEAAVAVEDTAVYGLTYRQSQMFGIDRVHEMGIFGSDVRVGFLDTGFRRTPLAVANINVLAEHDFLEGDQVFFENIPVADRYGIYSDIAFHQTSPPRYNLFLAGDTVRFSSPVRDLMYTYTSDLGTPWSTPIKLANVGFGNWVREIDVCGRDTMFLFYRDRYGLKYLIYSDTLLVQPMPLTGLGRREPSAVQIGDTVYVTYHSKGSDRTYLMLNQVTISGFASEIAIDSSFSSIKAPEAINGGSEIGIFYHITPEDTLYFVRTYGAPDSFTQTFKTLGKDAQAVTLGDTIFLIWKDASNDPLFRVAFAKSADFGTSFDPPTFISDDVNSIGKISIAKDAEQVSVAWETAGKIYYRNSYDNGFTFGSTDSLNRQFAYLPTLGTSNAGILKFYVTRGDSLTDGYSPTDPDYYYPRHGTEMLGLVGGYFSGRYIGVAPGAQFIVAKTENPDSAYEYPVEEDTYIAGLEWCESMGADIVSSSLGYSEWYSWPDDFDGRTSPASVAAYEATKRGVLVVTATGNVYVPRLEIPGDAMDVITVGGIDSVYNRWQYSGYGPTYDGRLKPEIMCLSAAPVVVNPDSSDSYLYSFGTSGATAMMTGICALLLEGHPNWNVDSVRNALFSTASFAGVPSDSMGYGWPDAYAAINFSPLQVEPVTGSAWLTPYPNPFVLTQHDNIYVPFKLDRESAVEIKVYSMSGRLVKQEERPSILLPGRYTARNPSAYNVAFMWDGTDIDGNEVNSGMYYCVLITHGAGNDVVKIAVVR</sequence>
<comment type="caution">
    <text evidence="4">The sequence shown here is derived from an EMBL/GenBank/DDBJ whole genome shotgun (WGS) entry which is preliminary data.</text>
</comment>
<keyword evidence="2" id="KW-0645">Protease</keyword>
<feature type="domain" description="Peptidase S8/S53" evidence="3">
    <location>
        <begin position="540"/>
        <end position="770"/>
    </location>
</feature>
<dbReference type="SUPFAM" id="SSF89372">
    <property type="entry name" value="Fucose-specific lectin"/>
    <property type="match status" value="1"/>
</dbReference>
<gene>
    <name evidence="4" type="ORF">AMJ83_03700</name>
</gene>
<dbReference type="Pfam" id="PF00082">
    <property type="entry name" value="Peptidase_S8"/>
    <property type="match status" value="1"/>
</dbReference>
<evidence type="ECO:0000256" key="1">
    <source>
        <dbReference type="ARBA" id="ARBA00011073"/>
    </source>
</evidence>
<organism evidence="4 5">
    <name type="scientific">candidate division WOR_3 bacterium SM23_42</name>
    <dbReference type="NCBI Taxonomy" id="1703779"/>
    <lineage>
        <taxon>Bacteria</taxon>
        <taxon>Bacteria division WOR-3</taxon>
    </lineage>
</organism>
<dbReference type="PANTHER" id="PTHR43806">
    <property type="entry name" value="PEPTIDASE S8"/>
    <property type="match status" value="1"/>
</dbReference>
<keyword evidence="2" id="KW-0720">Serine protease</keyword>
<feature type="active site" description="Charge relay system" evidence="2">
    <location>
        <position position="724"/>
    </location>
</feature>
<dbReference type="EMBL" id="LJUJ01000005">
    <property type="protein sequence ID" value="KPK64113.1"/>
    <property type="molecule type" value="Genomic_DNA"/>
</dbReference>
<reference evidence="4 5" key="1">
    <citation type="journal article" date="2015" name="Microbiome">
        <title>Genomic resolution of linkages in carbon, nitrogen, and sulfur cycling among widespread estuary sediment bacteria.</title>
        <authorList>
            <person name="Baker B.J."/>
            <person name="Lazar C.S."/>
            <person name="Teske A.P."/>
            <person name="Dick G.J."/>
        </authorList>
    </citation>
    <scope>NUCLEOTIDE SEQUENCE [LARGE SCALE GENOMIC DNA]</scope>
    <source>
        <strain evidence="4">SM23_42</strain>
    </source>
</reference>
<accession>A0A0S8FUZ4</accession>
<protein>
    <recommendedName>
        <fullName evidence="3">Peptidase S8/S53 domain-containing protein</fullName>
    </recommendedName>
</protein>
<dbReference type="PANTHER" id="PTHR43806:SF67">
    <property type="entry name" value="EGF-LIKE DOMAIN-CONTAINING PROTEIN"/>
    <property type="match status" value="1"/>
</dbReference>
<proteinExistence type="inferred from homology"/>
<evidence type="ECO:0000313" key="4">
    <source>
        <dbReference type="EMBL" id="KPK64113.1"/>
    </source>
</evidence>
<feature type="active site" description="Charge relay system" evidence="2">
    <location>
        <position position="550"/>
    </location>
</feature>
<keyword evidence="2" id="KW-0378">Hydrolase</keyword>
<dbReference type="GO" id="GO:0006508">
    <property type="term" value="P:proteolysis"/>
    <property type="evidence" value="ECO:0007669"/>
    <property type="project" value="UniProtKB-KW"/>
</dbReference>
<dbReference type="GO" id="GO:0004252">
    <property type="term" value="F:serine-type endopeptidase activity"/>
    <property type="evidence" value="ECO:0007669"/>
    <property type="project" value="UniProtKB-UniRule"/>
</dbReference>
<comment type="similarity">
    <text evidence="1 2">Belongs to the peptidase S8 family.</text>
</comment>
<evidence type="ECO:0000313" key="5">
    <source>
        <dbReference type="Proteomes" id="UP000051373"/>
    </source>
</evidence>